<comment type="caution">
    <text evidence="1">The sequence shown here is derived from an EMBL/GenBank/DDBJ whole genome shotgun (WGS) entry which is preliminary data.</text>
</comment>
<protein>
    <submittedName>
        <fullName evidence="1">Uncharacterized protein</fullName>
    </submittedName>
</protein>
<reference evidence="1" key="2">
    <citation type="submission" date="2020-06" db="EMBL/GenBank/DDBJ databases">
        <title>Helianthus annuus Genome sequencing and assembly Release 2.</title>
        <authorList>
            <person name="Gouzy J."/>
            <person name="Langlade N."/>
            <person name="Munos S."/>
        </authorList>
    </citation>
    <scope>NUCLEOTIDE SEQUENCE</scope>
    <source>
        <tissue evidence="1">Leaves</tissue>
    </source>
</reference>
<organism evidence="1 2">
    <name type="scientific">Helianthus annuus</name>
    <name type="common">Common sunflower</name>
    <dbReference type="NCBI Taxonomy" id="4232"/>
    <lineage>
        <taxon>Eukaryota</taxon>
        <taxon>Viridiplantae</taxon>
        <taxon>Streptophyta</taxon>
        <taxon>Embryophyta</taxon>
        <taxon>Tracheophyta</taxon>
        <taxon>Spermatophyta</taxon>
        <taxon>Magnoliopsida</taxon>
        <taxon>eudicotyledons</taxon>
        <taxon>Gunneridae</taxon>
        <taxon>Pentapetalae</taxon>
        <taxon>asterids</taxon>
        <taxon>campanulids</taxon>
        <taxon>Asterales</taxon>
        <taxon>Asteraceae</taxon>
        <taxon>Asteroideae</taxon>
        <taxon>Heliantheae alliance</taxon>
        <taxon>Heliantheae</taxon>
        <taxon>Helianthus</taxon>
    </lineage>
</organism>
<sequence length="123" mass="14498">MTRITARVYQGVKGYWRRRRYKRLGGKSQRRFWRIRITRKLKLKLRFSPKKLLIRIRDAYVNMMMRMANSSLVAGTGGYGEAKFGMKPGVKYDEKVIIELYKSLVMRQSQLVPIDAPQIAISR</sequence>
<reference evidence="1" key="1">
    <citation type="journal article" date="2017" name="Nature">
        <title>The sunflower genome provides insights into oil metabolism, flowering and Asterid evolution.</title>
        <authorList>
            <person name="Badouin H."/>
            <person name="Gouzy J."/>
            <person name="Grassa C.J."/>
            <person name="Murat F."/>
            <person name="Staton S.E."/>
            <person name="Cottret L."/>
            <person name="Lelandais-Briere C."/>
            <person name="Owens G.L."/>
            <person name="Carrere S."/>
            <person name="Mayjonade B."/>
            <person name="Legrand L."/>
            <person name="Gill N."/>
            <person name="Kane N.C."/>
            <person name="Bowers J.E."/>
            <person name="Hubner S."/>
            <person name="Bellec A."/>
            <person name="Berard A."/>
            <person name="Berges H."/>
            <person name="Blanchet N."/>
            <person name="Boniface M.C."/>
            <person name="Brunel D."/>
            <person name="Catrice O."/>
            <person name="Chaidir N."/>
            <person name="Claudel C."/>
            <person name="Donnadieu C."/>
            <person name="Faraut T."/>
            <person name="Fievet G."/>
            <person name="Helmstetter N."/>
            <person name="King M."/>
            <person name="Knapp S.J."/>
            <person name="Lai Z."/>
            <person name="Le Paslier M.C."/>
            <person name="Lippi Y."/>
            <person name="Lorenzon L."/>
            <person name="Mandel J.R."/>
            <person name="Marage G."/>
            <person name="Marchand G."/>
            <person name="Marquand E."/>
            <person name="Bret-Mestries E."/>
            <person name="Morien E."/>
            <person name="Nambeesan S."/>
            <person name="Nguyen T."/>
            <person name="Pegot-Espagnet P."/>
            <person name="Pouilly N."/>
            <person name="Raftis F."/>
            <person name="Sallet E."/>
            <person name="Schiex T."/>
            <person name="Thomas J."/>
            <person name="Vandecasteele C."/>
            <person name="Vares D."/>
            <person name="Vear F."/>
            <person name="Vautrin S."/>
            <person name="Crespi M."/>
            <person name="Mangin B."/>
            <person name="Burke J.M."/>
            <person name="Salse J."/>
            <person name="Munos S."/>
            <person name="Vincourt P."/>
            <person name="Rieseberg L.H."/>
            <person name="Langlade N.B."/>
        </authorList>
    </citation>
    <scope>NUCLEOTIDE SEQUENCE</scope>
    <source>
        <tissue evidence="1">Leaves</tissue>
    </source>
</reference>
<dbReference type="EMBL" id="MNCJ02000321">
    <property type="protein sequence ID" value="KAF5801023.1"/>
    <property type="molecule type" value="Genomic_DNA"/>
</dbReference>
<dbReference type="PANTHER" id="PTHR33702">
    <property type="entry name" value="BNAA09G40010D PROTEIN"/>
    <property type="match status" value="1"/>
</dbReference>
<proteinExistence type="predicted"/>
<evidence type="ECO:0000313" key="1">
    <source>
        <dbReference type="EMBL" id="KAF5801023.1"/>
    </source>
</evidence>
<dbReference type="OrthoDB" id="1898021at2759"/>
<evidence type="ECO:0000313" key="2">
    <source>
        <dbReference type="Proteomes" id="UP000215914"/>
    </source>
</evidence>
<dbReference type="Gramene" id="mRNA:HanXRQr2_Chr06g0243331">
    <property type="protein sequence ID" value="CDS:HanXRQr2_Chr06g0243331.1"/>
    <property type="gene ID" value="HanXRQr2_Chr06g0243331"/>
</dbReference>
<keyword evidence="2" id="KW-1185">Reference proteome</keyword>
<dbReference type="AlphaFoldDB" id="A0A9K3NIP6"/>
<dbReference type="PANTHER" id="PTHR33702:SF5">
    <property type="entry name" value="OS01G0308600 PROTEIN"/>
    <property type="match status" value="1"/>
</dbReference>
<name>A0A9K3NIP6_HELAN</name>
<dbReference type="Proteomes" id="UP000215914">
    <property type="component" value="Unassembled WGS sequence"/>
</dbReference>
<gene>
    <name evidence="1" type="ORF">HanXRQr2_Chr06g0243331</name>
</gene>
<accession>A0A9K3NIP6</accession>